<evidence type="ECO:0000313" key="2">
    <source>
        <dbReference type="EMBL" id="KAF6806874.1"/>
    </source>
</evidence>
<proteinExistence type="predicted"/>
<comment type="caution">
    <text evidence="2">The sequence shown here is derived from an EMBL/GenBank/DDBJ whole genome shotgun (WGS) entry which is preliminary data.</text>
</comment>
<dbReference type="AlphaFoldDB" id="A0A8H6J5G5"/>
<name>A0A8H6J5G5_9PEZI</name>
<keyword evidence="3" id="KW-1185">Reference proteome</keyword>
<gene>
    <name evidence="2" type="ORF">CSOJ01_08526</name>
</gene>
<feature type="compositionally biased region" description="Basic and acidic residues" evidence="1">
    <location>
        <begin position="1"/>
        <end position="11"/>
    </location>
</feature>
<dbReference type="Proteomes" id="UP000652219">
    <property type="component" value="Unassembled WGS sequence"/>
</dbReference>
<accession>A0A8H6J5G5</accession>
<protein>
    <recommendedName>
        <fullName evidence="4">F-box domain-containing protein</fullName>
    </recommendedName>
</protein>
<evidence type="ECO:0000256" key="1">
    <source>
        <dbReference type="SAM" id="MobiDB-lite"/>
    </source>
</evidence>
<evidence type="ECO:0008006" key="4">
    <source>
        <dbReference type="Google" id="ProtNLM"/>
    </source>
</evidence>
<dbReference type="EMBL" id="WIGN01000149">
    <property type="protein sequence ID" value="KAF6806874.1"/>
    <property type="molecule type" value="Genomic_DNA"/>
</dbReference>
<evidence type="ECO:0000313" key="3">
    <source>
        <dbReference type="Proteomes" id="UP000652219"/>
    </source>
</evidence>
<reference evidence="2 3" key="1">
    <citation type="journal article" date="2020" name="Phytopathology">
        <title>Genome Sequence Resources of Colletotrichum truncatum, C. plurivorum, C. musicola, and C. sojae: Four Species Pathogenic to Soybean (Glycine max).</title>
        <authorList>
            <person name="Rogerio F."/>
            <person name="Boufleur T.R."/>
            <person name="Ciampi-Guillardi M."/>
            <person name="Sukno S.A."/>
            <person name="Thon M.R."/>
            <person name="Massola Junior N.S."/>
            <person name="Baroncelli R."/>
        </authorList>
    </citation>
    <scope>NUCLEOTIDE SEQUENCE [LARGE SCALE GENOMIC DNA]</scope>
    <source>
        <strain evidence="2 3">LFN0009</strain>
    </source>
</reference>
<organism evidence="2 3">
    <name type="scientific">Colletotrichum sojae</name>
    <dbReference type="NCBI Taxonomy" id="2175907"/>
    <lineage>
        <taxon>Eukaryota</taxon>
        <taxon>Fungi</taxon>
        <taxon>Dikarya</taxon>
        <taxon>Ascomycota</taxon>
        <taxon>Pezizomycotina</taxon>
        <taxon>Sordariomycetes</taxon>
        <taxon>Hypocreomycetidae</taxon>
        <taxon>Glomerellales</taxon>
        <taxon>Glomerellaceae</taxon>
        <taxon>Colletotrichum</taxon>
        <taxon>Colletotrichum orchidearum species complex</taxon>
    </lineage>
</organism>
<feature type="compositionally biased region" description="Polar residues" evidence="1">
    <location>
        <begin position="34"/>
        <end position="49"/>
    </location>
</feature>
<sequence length="338" mass="37069">MKSMETSKENGDPVSDGPELVQTTKENKPAPASRPSTDKTTPILSSIRSFNFCVTGKRPRAVQGKERAPKPGWRSSSAPSSAGASRPSRSSRSTLAWMRAPRASPRTASYTTPCRSRRAPVQGSPNPPLRFDRPPGAAPTDLVLQLRPRGARHASGLSTHMAEAVAMSAGEAYSSVRHLVVKKSMRVGIHLRSICRIVGRFSNLESLMLNTHVEFDDMGVQKTIQQQCPKLKQLAIPCFYGTFAEPMAREYFAAMPRLVLLQGVEYDHRGGGWGLIKVARRTGQAVADSSSDARDTFRMGYVARSRALERFQCMARGDGGAVGEDRLYERLMDEAFTL</sequence>
<feature type="region of interest" description="Disordered" evidence="1">
    <location>
        <begin position="1"/>
        <end position="137"/>
    </location>
</feature>
<feature type="compositionally biased region" description="Low complexity" evidence="1">
    <location>
        <begin position="74"/>
        <end position="93"/>
    </location>
</feature>